<sequence length="102" mass="12184">MVMPLFFPAHASSLISERIEVRYLQEEPADLERYEEMVLVADNFLDATDYLVKSFEKQLKRIAKKQGKERILFYIQAEQQGRFPSENEFGRRSQVRLFYVME</sequence>
<name>I5C4M1_9BACT</name>
<proteinExistence type="predicted"/>
<reference evidence="1 2" key="1">
    <citation type="submission" date="2012-05" db="EMBL/GenBank/DDBJ databases">
        <title>Genome sequence of Nitritalea halalkaliphila LW7.</title>
        <authorList>
            <person name="Jangir P.K."/>
            <person name="Singh A."/>
            <person name="Shivaji S."/>
            <person name="Sharma R."/>
        </authorList>
    </citation>
    <scope>NUCLEOTIDE SEQUENCE [LARGE SCALE GENOMIC DNA]</scope>
    <source>
        <strain evidence="1 2">LW7</strain>
    </source>
</reference>
<dbReference type="STRING" id="1189621.A3SI_08651"/>
<organism evidence="1 2">
    <name type="scientific">Nitritalea halalkaliphila LW7</name>
    <dbReference type="NCBI Taxonomy" id="1189621"/>
    <lineage>
        <taxon>Bacteria</taxon>
        <taxon>Pseudomonadati</taxon>
        <taxon>Bacteroidota</taxon>
        <taxon>Cytophagia</taxon>
        <taxon>Cytophagales</taxon>
        <taxon>Cyclobacteriaceae</taxon>
        <taxon>Nitritalea</taxon>
    </lineage>
</organism>
<evidence type="ECO:0000313" key="1">
    <source>
        <dbReference type="EMBL" id="EIM76773.1"/>
    </source>
</evidence>
<gene>
    <name evidence="1" type="ORF">A3SI_08651</name>
</gene>
<dbReference type="EMBL" id="AJYA01000018">
    <property type="protein sequence ID" value="EIM76773.1"/>
    <property type="molecule type" value="Genomic_DNA"/>
</dbReference>
<evidence type="ECO:0000313" key="2">
    <source>
        <dbReference type="Proteomes" id="UP000005551"/>
    </source>
</evidence>
<accession>I5C4M1</accession>
<comment type="caution">
    <text evidence="1">The sequence shown here is derived from an EMBL/GenBank/DDBJ whole genome shotgun (WGS) entry which is preliminary data.</text>
</comment>
<dbReference type="AlphaFoldDB" id="I5C4M1"/>
<dbReference type="Proteomes" id="UP000005551">
    <property type="component" value="Unassembled WGS sequence"/>
</dbReference>
<protein>
    <submittedName>
        <fullName evidence="1">Uncharacterized protein</fullName>
    </submittedName>
</protein>
<keyword evidence="2" id="KW-1185">Reference proteome</keyword>